<sequence length="376" mass="39553">MNIKGPKVEVPDVNINLPKSNIDLNSPDVDISVKGPKVKGKMDASVPKLEGDIKGPNANIAVPTITMEGASLDPVKTGVTFPKFKGPKFGMKSEIEGPELKTEVNLPDTEASLDAPDIDINVKGKKGKFKLPKMKGKVKKPGVDIETPAINVDVDTPNIHVKGTKVKKPLFGKLHFPDVELDIKSPKLKADGSLSEGLKSPDIDLPSASLSTAIDGSSLNKPNVSFEGPDVKLKRPNIEMPNVNVSAPDIDADINRKGEATTSAGFKGQKINVKGGAEIDVSASGGSAIGGLHYPEGTVTFPKMKVPKFGIALPELEGQQGGGSVAGSGGINIQSPSGSYQCFPLIVVIYYRQAMICRGLAIFPPFAIFAECGLPT</sequence>
<comment type="caution">
    <text evidence="1">The sequence shown here is derived from an EMBL/GenBank/DDBJ whole genome shotgun (WGS) entry which is preliminary data.</text>
</comment>
<evidence type="ECO:0000313" key="2">
    <source>
        <dbReference type="Proteomes" id="UP000831701"/>
    </source>
</evidence>
<protein>
    <submittedName>
        <fullName evidence="1">Uncharacterized protein</fullName>
    </submittedName>
</protein>
<organism evidence="1 2">
    <name type="scientific">Scortum barcoo</name>
    <name type="common">barcoo grunter</name>
    <dbReference type="NCBI Taxonomy" id="214431"/>
    <lineage>
        <taxon>Eukaryota</taxon>
        <taxon>Metazoa</taxon>
        <taxon>Chordata</taxon>
        <taxon>Craniata</taxon>
        <taxon>Vertebrata</taxon>
        <taxon>Euteleostomi</taxon>
        <taxon>Actinopterygii</taxon>
        <taxon>Neopterygii</taxon>
        <taxon>Teleostei</taxon>
        <taxon>Neoteleostei</taxon>
        <taxon>Acanthomorphata</taxon>
        <taxon>Eupercaria</taxon>
        <taxon>Centrarchiformes</taxon>
        <taxon>Terapontoidei</taxon>
        <taxon>Terapontidae</taxon>
        <taxon>Scortum</taxon>
    </lineage>
</organism>
<keyword evidence="2" id="KW-1185">Reference proteome</keyword>
<name>A0ACB8V8P1_9TELE</name>
<dbReference type="EMBL" id="CM041554">
    <property type="protein sequence ID" value="KAI3351705.1"/>
    <property type="molecule type" value="Genomic_DNA"/>
</dbReference>
<reference evidence="1" key="1">
    <citation type="submission" date="2022-04" db="EMBL/GenBank/DDBJ databases">
        <title>Jade perch genome.</title>
        <authorList>
            <person name="Chao B."/>
        </authorList>
    </citation>
    <scope>NUCLEOTIDE SEQUENCE</scope>
    <source>
        <strain evidence="1">CB-2022</strain>
    </source>
</reference>
<accession>A0ACB8V8P1</accession>
<evidence type="ECO:0000313" key="1">
    <source>
        <dbReference type="EMBL" id="KAI3351705.1"/>
    </source>
</evidence>
<proteinExistence type="predicted"/>
<gene>
    <name evidence="1" type="ORF">L3Q82_020535</name>
</gene>
<dbReference type="Proteomes" id="UP000831701">
    <property type="component" value="Chromosome 24"/>
</dbReference>